<sequence length="496" mass="54905">MGVRQMEVGLITEGTYPYGFGGVSVWCDQLVRGLSQYEFHLVALVGTGSESLVWEIPGNVTTVTPIPLWGPVPPSRVGRRALRQFAPALQLLFDSLLDPDDHAQVWFAQALRALYEHARQEDLAVVMNDELAVRMVLERWQRDPRIAATKPTVGDAVTAMRLLMASLRPLSVPPPHVRIVHCVANGLATLVALAAQWEHGARLLLTEHGIYLRERYLALRTGPYRWPVKSLLLAFTRRLCMLACSSAVLVTPGNRYNQRWEERLGANPRRIRTIYNGVDPQAFPPAAEEPAVPTLSWAGRIDPIKDLETLIRAFALVRYRLPATRLRIFGGTPKGNEGYLERCRNLVTELGLTESVTFEGRVEKIRDAYAAGNVVVLSSISEGFPYTLIEAMTCGRATVATDVGGVSEAVGDTGFVVPPRDPTAMAEACLRLLRDPVLRTRLGRAARTRALGQFTVDKAVSSFDEMYRALGSDMPLPLQPSPARWWELPTRPVISA</sequence>
<dbReference type="SUPFAM" id="SSF53756">
    <property type="entry name" value="UDP-Glycosyltransferase/glycogen phosphorylase"/>
    <property type="match status" value="1"/>
</dbReference>
<dbReference type="PANTHER" id="PTHR12526:SF636">
    <property type="entry name" value="BLL3647 PROTEIN"/>
    <property type="match status" value="1"/>
</dbReference>
<evidence type="ECO:0000313" key="2">
    <source>
        <dbReference type="EMBL" id="GGM56191.1"/>
    </source>
</evidence>
<feature type="domain" description="DUF3492" evidence="1">
    <location>
        <begin position="6"/>
        <end position="268"/>
    </location>
</feature>
<dbReference type="GO" id="GO:0016757">
    <property type="term" value="F:glycosyltransferase activity"/>
    <property type="evidence" value="ECO:0007669"/>
    <property type="project" value="TreeGrafter"/>
</dbReference>
<dbReference type="Pfam" id="PF11997">
    <property type="entry name" value="DUF3492"/>
    <property type="match status" value="1"/>
</dbReference>
<dbReference type="AlphaFoldDB" id="A0A8J3C8T3"/>
<dbReference type="InterPro" id="IPR047691">
    <property type="entry name" value="PelF-like"/>
</dbReference>
<dbReference type="Pfam" id="PF13692">
    <property type="entry name" value="Glyco_trans_1_4"/>
    <property type="match status" value="1"/>
</dbReference>
<dbReference type="Proteomes" id="UP000637578">
    <property type="component" value="Unassembled WGS sequence"/>
</dbReference>
<reference evidence="2" key="1">
    <citation type="journal article" date="2014" name="Int. J. Syst. Evol. Microbiol.">
        <title>Complete genome sequence of Corynebacterium casei LMG S-19264T (=DSM 44701T), isolated from a smear-ripened cheese.</title>
        <authorList>
            <consortium name="US DOE Joint Genome Institute (JGI-PGF)"/>
            <person name="Walter F."/>
            <person name="Albersmeier A."/>
            <person name="Kalinowski J."/>
            <person name="Ruckert C."/>
        </authorList>
    </citation>
    <scope>NUCLEOTIDE SEQUENCE</scope>
    <source>
        <strain evidence="2">CGMCC 4.5737</strain>
    </source>
</reference>
<dbReference type="Gene3D" id="3.40.50.2000">
    <property type="entry name" value="Glycogen Phosphorylase B"/>
    <property type="match status" value="2"/>
</dbReference>
<evidence type="ECO:0000259" key="1">
    <source>
        <dbReference type="Pfam" id="PF11997"/>
    </source>
</evidence>
<accession>A0A8J3C8T3</accession>
<proteinExistence type="predicted"/>
<dbReference type="NCBIfam" id="NF038011">
    <property type="entry name" value="PelF"/>
    <property type="match status" value="1"/>
</dbReference>
<comment type="caution">
    <text evidence="2">The sequence shown here is derived from an EMBL/GenBank/DDBJ whole genome shotgun (WGS) entry which is preliminary data.</text>
</comment>
<dbReference type="RefSeq" id="WP_189057912.1">
    <property type="nucleotide sequence ID" value="NZ_BMMK01000012.1"/>
</dbReference>
<dbReference type="InterPro" id="IPR022622">
    <property type="entry name" value="DUF3492"/>
</dbReference>
<gene>
    <name evidence="2" type="primary">icsA</name>
    <name evidence="2" type="ORF">GCM10012275_29120</name>
</gene>
<dbReference type="PANTHER" id="PTHR12526">
    <property type="entry name" value="GLYCOSYLTRANSFERASE"/>
    <property type="match status" value="1"/>
</dbReference>
<organism evidence="2 3">
    <name type="scientific">Longimycelium tulufanense</name>
    <dbReference type="NCBI Taxonomy" id="907463"/>
    <lineage>
        <taxon>Bacteria</taxon>
        <taxon>Bacillati</taxon>
        <taxon>Actinomycetota</taxon>
        <taxon>Actinomycetes</taxon>
        <taxon>Pseudonocardiales</taxon>
        <taxon>Pseudonocardiaceae</taxon>
        <taxon>Longimycelium</taxon>
    </lineage>
</organism>
<dbReference type="EMBL" id="BMMK01000012">
    <property type="protein sequence ID" value="GGM56191.1"/>
    <property type="molecule type" value="Genomic_DNA"/>
</dbReference>
<keyword evidence="3" id="KW-1185">Reference proteome</keyword>
<protein>
    <submittedName>
        <fullName evidence="2">Lipopolysaccharide glycosyltransferase, putative</fullName>
    </submittedName>
</protein>
<reference evidence="2" key="2">
    <citation type="submission" date="2020-09" db="EMBL/GenBank/DDBJ databases">
        <authorList>
            <person name="Sun Q."/>
            <person name="Zhou Y."/>
        </authorList>
    </citation>
    <scope>NUCLEOTIDE SEQUENCE</scope>
    <source>
        <strain evidence="2">CGMCC 4.5737</strain>
    </source>
</reference>
<name>A0A8J3C8T3_9PSEU</name>
<evidence type="ECO:0000313" key="3">
    <source>
        <dbReference type="Proteomes" id="UP000637578"/>
    </source>
</evidence>